<accession>A0A1S9DWP1</accession>
<organism evidence="2 3">
    <name type="scientific">Aspergillus oryzae</name>
    <name type="common">Yellow koji mold</name>
    <dbReference type="NCBI Taxonomy" id="5062"/>
    <lineage>
        <taxon>Eukaryota</taxon>
        <taxon>Fungi</taxon>
        <taxon>Dikarya</taxon>
        <taxon>Ascomycota</taxon>
        <taxon>Pezizomycotina</taxon>
        <taxon>Eurotiomycetes</taxon>
        <taxon>Eurotiomycetidae</taxon>
        <taxon>Eurotiales</taxon>
        <taxon>Aspergillaceae</taxon>
        <taxon>Aspergillus</taxon>
        <taxon>Aspergillus subgen. Circumdati</taxon>
    </lineage>
</organism>
<reference evidence="2 3" key="1">
    <citation type="submission" date="2016-10" db="EMBL/GenBank/DDBJ databases">
        <title>Genome sequencing of Aspergillus oryzae BCC7051.</title>
        <authorList>
            <person name="Thammarongtham C."/>
            <person name="Vorapreeda T."/>
            <person name="Nookaew I."/>
            <person name="Srisuk T."/>
            <person name="Land M."/>
            <person name="Jeennor S."/>
            <person name="Laoteng K."/>
        </authorList>
    </citation>
    <scope>NUCLEOTIDE SEQUENCE [LARGE SCALE GENOMIC DNA]</scope>
    <source>
        <strain evidence="2 3">BCC7051</strain>
    </source>
</reference>
<keyword evidence="1" id="KW-0732">Signal</keyword>
<feature type="signal peptide" evidence="1">
    <location>
        <begin position="1"/>
        <end position="24"/>
    </location>
</feature>
<evidence type="ECO:0000256" key="1">
    <source>
        <dbReference type="SAM" id="SignalP"/>
    </source>
</evidence>
<name>A0A1S9DWP1_ASPOZ</name>
<protein>
    <submittedName>
        <fullName evidence="2">Uncharacterized protein</fullName>
    </submittedName>
</protein>
<sequence>MVSFKYLGATAAYILVLASQITTALPVEDIEPTPDVEVGATPAIKAPAVKCLGYRNEHDCQQDLGFACGQQCAWQERMATLCLTNCFANAATACGQACK</sequence>
<comment type="caution">
    <text evidence="2">The sequence shown here is derived from an EMBL/GenBank/DDBJ whole genome shotgun (WGS) entry which is preliminary data.</text>
</comment>
<feature type="chain" id="PRO_5010576533" evidence="1">
    <location>
        <begin position="25"/>
        <end position="99"/>
    </location>
</feature>
<evidence type="ECO:0000313" key="2">
    <source>
        <dbReference type="EMBL" id="OOO13485.1"/>
    </source>
</evidence>
<proteinExistence type="predicted"/>
<gene>
    <name evidence="2" type="ORF">OAory_01012340</name>
</gene>
<dbReference type="VEuPathDB" id="FungiDB:AO090701001051"/>
<dbReference type="AlphaFoldDB" id="A0A1S9DWP1"/>
<dbReference type="EMBL" id="MKZY01000002">
    <property type="protein sequence ID" value="OOO13485.1"/>
    <property type="molecule type" value="Genomic_DNA"/>
</dbReference>
<dbReference type="Proteomes" id="UP000190312">
    <property type="component" value="Unassembled WGS sequence"/>
</dbReference>
<evidence type="ECO:0000313" key="3">
    <source>
        <dbReference type="Proteomes" id="UP000190312"/>
    </source>
</evidence>